<sequence>MLTSPPNDIGADTRMDTGAGAARYAFSAFQARLAREMAALSGSGNVPPALAGRYLLAAGRAAAGAWMAGLLGPAPELPHWASTLAGADAPAPASLAAALAHMVASVTADGAQDMPGPGFGAQFFSEHAWGDLTLHAWACGVWPLLRPTEVLLAHGGDDRLDLAVQTRRNRYGVGYSPRPDVVALSSSTASSPSVTGFAAACAARSALVHALVGGTPGVAARQGLAGIKAFVAGYFGVDSPQHIVLAASGTDCALAALALCAGQGEPVTTVLPGPEETGSGVPLAACGRHFAARTAQGRVVVKGTVIEGFSPANSCVAVPVRAADGTPLPEADVLAACARQVDDACAAGRRVLLYVIDVSKTGLMVPSCQGVAAIKALCARHEGQVDVLVDACQARLMPERVRAYLDLGWAVMVTGSKFYTGPAFSGALLLPEAWRQRLAEARPASVPAGQTPGPDFRTDVAEARALPAALPAGLADYAWRDEWPAAPAARHLPEGLNAGLLLRWSAAQAEMAAFAAIGPETRLALLDRFLSGAARLLSACAFVRVVSSPAPARPALPHAWDTRQTVLTFLLVRGGAEGEAPQVLDLAHCRQVYEWLQADLSACVPDAQRAVAALPCYVGQPVSLPCPADMAGTSRQAPVGGLRIAASARHVSGTAAVGQSAAARVDAEIGNIAHVLAKIGLILRHWERITHMENLRGA</sequence>
<dbReference type="RefSeq" id="WP_207845060.1">
    <property type="nucleotide sequence ID" value="NZ_JAFVMH010000002.1"/>
</dbReference>
<organism evidence="1 2">
    <name type="scientific">Acetobacter garciniae</name>
    <dbReference type="NCBI Taxonomy" id="2817435"/>
    <lineage>
        <taxon>Bacteria</taxon>
        <taxon>Pseudomonadati</taxon>
        <taxon>Pseudomonadota</taxon>
        <taxon>Alphaproteobacteria</taxon>
        <taxon>Acetobacterales</taxon>
        <taxon>Acetobacteraceae</taxon>
        <taxon>Acetobacter</taxon>
    </lineage>
</organism>
<reference evidence="1" key="1">
    <citation type="submission" date="2021-03" db="EMBL/GenBank/DDBJ databases">
        <title>The complete genome sequence of Acetobacter sp. TBRC 12339.</title>
        <authorList>
            <person name="Charoenyingcharoen P."/>
            <person name="Yukphan P."/>
        </authorList>
    </citation>
    <scope>NUCLEOTIDE SEQUENCE</scope>
    <source>
        <strain evidence="1">TBRC 12339</strain>
    </source>
</reference>
<dbReference type="SUPFAM" id="SSF53383">
    <property type="entry name" value="PLP-dependent transferases"/>
    <property type="match status" value="1"/>
</dbReference>
<evidence type="ECO:0000313" key="2">
    <source>
        <dbReference type="Proteomes" id="UP000664073"/>
    </source>
</evidence>
<dbReference type="InterPro" id="IPR015424">
    <property type="entry name" value="PyrdxlP-dep_Trfase"/>
</dbReference>
<comment type="caution">
    <text evidence="1">The sequence shown here is derived from an EMBL/GenBank/DDBJ whole genome shotgun (WGS) entry which is preliminary data.</text>
</comment>
<evidence type="ECO:0000313" key="1">
    <source>
        <dbReference type="EMBL" id="MBO1324348.1"/>
    </source>
</evidence>
<dbReference type="InterPro" id="IPR015421">
    <property type="entry name" value="PyrdxlP-dep_Trfase_major"/>
</dbReference>
<gene>
    <name evidence="1" type="ORF">J2D77_04130</name>
</gene>
<dbReference type="AlphaFoldDB" id="A0A939HMI4"/>
<dbReference type="Proteomes" id="UP000664073">
    <property type="component" value="Unassembled WGS sequence"/>
</dbReference>
<evidence type="ECO:0008006" key="3">
    <source>
        <dbReference type="Google" id="ProtNLM"/>
    </source>
</evidence>
<protein>
    <recommendedName>
        <fullName evidence="3">GMP reductase</fullName>
    </recommendedName>
</protein>
<dbReference type="EMBL" id="JAFVMH010000002">
    <property type="protein sequence ID" value="MBO1324348.1"/>
    <property type="molecule type" value="Genomic_DNA"/>
</dbReference>
<accession>A0A939HMI4</accession>
<proteinExistence type="predicted"/>
<keyword evidence="2" id="KW-1185">Reference proteome</keyword>
<name>A0A939HMI4_9PROT</name>
<dbReference type="Gene3D" id="3.40.640.10">
    <property type="entry name" value="Type I PLP-dependent aspartate aminotransferase-like (Major domain)"/>
    <property type="match status" value="1"/>
</dbReference>